<name>A0A419WRB7_9EURY</name>
<evidence type="ECO:0000256" key="2">
    <source>
        <dbReference type="ARBA" id="ARBA00022475"/>
    </source>
</evidence>
<comment type="subcellular location">
    <subcellularLocation>
        <location evidence="1">Cell membrane</location>
        <topology evidence="1">Multi-pass membrane protein</topology>
    </subcellularLocation>
</comment>
<keyword evidence="3 7" id="KW-0812">Transmembrane</keyword>
<dbReference type="GO" id="GO:0008324">
    <property type="term" value="F:monoatomic cation transmembrane transporter activity"/>
    <property type="evidence" value="ECO:0007669"/>
    <property type="project" value="InterPro"/>
</dbReference>
<feature type="region of interest" description="Disordered" evidence="6">
    <location>
        <begin position="170"/>
        <end position="221"/>
    </location>
</feature>
<dbReference type="PANTHER" id="PTHR34584:SF1">
    <property type="entry name" value="NA(+)_H(+) ANTIPORTER SUBUNIT E1"/>
    <property type="match status" value="1"/>
</dbReference>
<dbReference type="Pfam" id="PF01899">
    <property type="entry name" value="MNHE"/>
    <property type="match status" value="1"/>
</dbReference>
<evidence type="ECO:0000256" key="1">
    <source>
        <dbReference type="ARBA" id="ARBA00004651"/>
    </source>
</evidence>
<dbReference type="OrthoDB" id="85180at2157"/>
<evidence type="ECO:0000256" key="5">
    <source>
        <dbReference type="ARBA" id="ARBA00023136"/>
    </source>
</evidence>
<dbReference type="EMBL" id="RAPO01000001">
    <property type="protein sequence ID" value="RKD97985.1"/>
    <property type="molecule type" value="Genomic_DNA"/>
</dbReference>
<dbReference type="InterPro" id="IPR002758">
    <property type="entry name" value="Cation_antiport_E"/>
</dbReference>
<dbReference type="Proteomes" id="UP000283805">
    <property type="component" value="Unassembled WGS sequence"/>
</dbReference>
<keyword evidence="2" id="KW-1003">Cell membrane</keyword>
<evidence type="ECO:0000313" key="9">
    <source>
        <dbReference type="Proteomes" id="UP000283805"/>
    </source>
</evidence>
<comment type="caution">
    <text evidence="8">The sequence shown here is derived from an EMBL/GenBank/DDBJ whole genome shotgun (WGS) entry which is preliminary data.</text>
</comment>
<evidence type="ECO:0000313" key="8">
    <source>
        <dbReference type="EMBL" id="RKD97985.1"/>
    </source>
</evidence>
<dbReference type="PANTHER" id="PTHR34584">
    <property type="entry name" value="NA(+)/H(+) ANTIPORTER SUBUNIT E1"/>
    <property type="match status" value="1"/>
</dbReference>
<feature type="transmembrane region" description="Helical" evidence="7">
    <location>
        <begin position="34"/>
        <end position="52"/>
    </location>
</feature>
<evidence type="ECO:0000256" key="7">
    <source>
        <dbReference type="SAM" id="Phobius"/>
    </source>
</evidence>
<accession>A0A419WRB7</accession>
<reference evidence="8 9" key="1">
    <citation type="submission" date="2018-09" db="EMBL/GenBank/DDBJ databases">
        <title>Genomic Encyclopedia of Archaeal and Bacterial Type Strains, Phase II (KMG-II): from individual species to whole genera.</title>
        <authorList>
            <person name="Goeker M."/>
        </authorList>
    </citation>
    <scope>NUCLEOTIDE SEQUENCE [LARGE SCALE GENOMIC DNA]</scope>
    <source>
        <strain evidence="8 9">DSM 13151</strain>
    </source>
</reference>
<feature type="compositionally biased region" description="Basic and acidic residues" evidence="6">
    <location>
        <begin position="195"/>
        <end position="221"/>
    </location>
</feature>
<evidence type="ECO:0000256" key="3">
    <source>
        <dbReference type="ARBA" id="ARBA00022692"/>
    </source>
</evidence>
<protein>
    <submittedName>
        <fullName evidence="8">Multicomponent Na+:H+ antiporter subunit E</fullName>
    </submittedName>
</protein>
<sequence>MRVKTWPLAGAAFAVLWIFVRGIGLAPTALLGQFLEGLVVGLPIAFVFRRLYVERIDIGRGVHALPYAGLYLGAFIWELVRANLDMVYRVLAPGMPIEPEVILVPLRAETDVAITLLANSVTLTPGTVTLDYDAETNALYVHAVDGRDPEAIAAPIRTWEDYALEMFDEGASPEETPPDIVVSGGERNHNGAGADEDRNRGNPKSETDKSADRERRGVDDE</sequence>
<feature type="transmembrane region" description="Helical" evidence="7">
    <location>
        <begin position="64"/>
        <end position="80"/>
    </location>
</feature>
<proteinExistence type="predicted"/>
<evidence type="ECO:0000256" key="6">
    <source>
        <dbReference type="SAM" id="MobiDB-lite"/>
    </source>
</evidence>
<keyword evidence="9" id="KW-1185">Reference proteome</keyword>
<keyword evidence="4 7" id="KW-1133">Transmembrane helix</keyword>
<evidence type="ECO:0000256" key="4">
    <source>
        <dbReference type="ARBA" id="ARBA00022989"/>
    </source>
</evidence>
<dbReference type="GO" id="GO:0005886">
    <property type="term" value="C:plasma membrane"/>
    <property type="evidence" value="ECO:0007669"/>
    <property type="project" value="UniProtKB-SubCell"/>
</dbReference>
<dbReference type="RefSeq" id="WP_120243460.1">
    <property type="nucleotide sequence ID" value="NZ_RAPO01000001.1"/>
</dbReference>
<dbReference type="AlphaFoldDB" id="A0A419WRB7"/>
<gene>
    <name evidence="8" type="ORF">ATJ93_0984</name>
</gene>
<organism evidence="8 9">
    <name type="scientific">Halopiger aswanensis</name>
    <dbReference type="NCBI Taxonomy" id="148449"/>
    <lineage>
        <taxon>Archaea</taxon>
        <taxon>Methanobacteriati</taxon>
        <taxon>Methanobacteriota</taxon>
        <taxon>Stenosarchaea group</taxon>
        <taxon>Halobacteria</taxon>
        <taxon>Halobacteriales</taxon>
        <taxon>Natrialbaceae</taxon>
        <taxon>Halopiger</taxon>
    </lineage>
</organism>
<keyword evidence="5 7" id="KW-0472">Membrane</keyword>